<protein>
    <recommendedName>
        <fullName evidence="4">NADH dehydrogenase subunit 6</fullName>
    </recommendedName>
</protein>
<feature type="transmembrane region" description="Helical" evidence="1">
    <location>
        <begin position="133"/>
        <end position="153"/>
    </location>
</feature>
<feature type="transmembrane region" description="Helical" evidence="1">
    <location>
        <begin position="79"/>
        <end position="100"/>
    </location>
</feature>
<keyword evidence="1" id="KW-0812">Transmembrane</keyword>
<gene>
    <name evidence="2" type="ORF">VKT23_014704</name>
</gene>
<reference evidence="2 3" key="1">
    <citation type="submission" date="2024-01" db="EMBL/GenBank/DDBJ databases">
        <title>A draft genome for the cacao thread blight pathogen Marasmiellus scandens.</title>
        <authorList>
            <person name="Baruah I.K."/>
            <person name="Leung J."/>
            <person name="Bukari Y."/>
            <person name="Amoako-Attah I."/>
            <person name="Meinhardt L.W."/>
            <person name="Bailey B.A."/>
            <person name="Cohen S.P."/>
        </authorList>
    </citation>
    <scope>NUCLEOTIDE SEQUENCE [LARGE SCALE GENOMIC DNA]</scope>
    <source>
        <strain evidence="2 3">GH-19</strain>
    </source>
</reference>
<keyword evidence="1" id="KW-0472">Membrane</keyword>
<keyword evidence="3" id="KW-1185">Reference proteome</keyword>
<organism evidence="2 3">
    <name type="scientific">Marasmiellus scandens</name>
    <dbReference type="NCBI Taxonomy" id="2682957"/>
    <lineage>
        <taxon>Eukaryota</taxon>
        <taxon>Fungi</taxon>
        <taxon>Dikarya</taxon>
        <taxon>Basidiomycota</taxon>
        <taxon>Agaricomycotina</taxon>
        <taxon>Agaricomycetes</taxon>
        <taxon>Agaricomycetidae</taxon>
        <taxon>Agaricales</taxon>
        <taxon>Marasmiineae</taxon>
        <taxon>Omphalotaceae</taxon>
        <taxon>Marasmiellus</taxon>
    </lineage>
</organism>
<evidence type="ECO:0000256" key="1">
    <source>
        <dbReference type="SAM" id="Phobius"/>
    </source>
</evidence>
<proteinExistence type="predicted"/>
<accession>A0ABR1J0X7</accession>
<feature type="transmembrane region" description="Helical" evidence="1">
    <location>
        <begin position="12"/>
        <end position="34"/>
    </location>
</feature>
<keyword evidence="1" id="KW-1133">Transmembrane helix</keyword>
<feature type="transmembrane region" description="Helical" evidence="1">
    <location>
        <begin position="46"/>
        <end position="67"/>
    </location>
</feature>
<evidence type="ECO:0000313" key="3">
    <source>
        <dbReference type="Proteomes" id="UP001498398"/>
    </source>
</evidence>
<sequence>MARTKTGDVIGACLGGVTFIGSLVIMGFAASIIAHDHKSKVGIAHLVLSLVSLGFLFMWFIIVLSSAEGEERASIAQPMAAFVIFITMLMYLGGVIAIAVDHTSRQDYLRGQHQFLKGPDNNGVSTALSDHPYYGMFFFDILTIVFSFLSLLCTCC</sequence>
<comment type="caution">
    <text evidence="2">The sequence shown here is derived from an EMBL/GenBank/DDBJ whole genome shotgun (WGS) entry which is preliminary data.</text>
</comment>
<dbReference type="Proteomes" id="UP001498398">
    <property type="component" value="Unassembled WGS sequence"/>
</dbReference>
<dbReference type="EMBL" id="JBANRG010000046">
    <property type="protein sequence ID" value="KAK7445708.1"/>
    <property type="molecule type" value="Genomic_DNA"/>
</dbReference>
<evidence type="ECO:0008006" key="4">
    <source>
        <dbReference type="Google" id="ProtNLM"/>
    </source>
</evidence>
<name>A0ABR1J0X7_9AGAR</name>
<evidence type="ECO:0000313" key="2">
    <source>
        <dbReference type="EMBL" id="KAK7445708.1"/>
    </source>
</evidence>